<dbReference type="Proteomes" id="UP000256964">
    <property type="component" value="Unassembled WGS sequence"/>
</dbReference>
<gene>
    <name evidence="2" type="ORF">OH76DRAFT_250883</name>
</gene>
<name>A0A371CLL4_9APHY</name>
<accession>A0A371CLL4</accession>
<proteinExistence type="predicted"/>
<feature type="region of interest" description="Disordered" evidence="1">
    <location>
        <begin position="150"/>
        <end position="169"/>
    </location>
</feature>
<evidence type="ECO:0000313" key="2">
    <source>
        <dbReference type="EMBL" id="RDX41147.1"/>
    </source>
</evidence>
<protein>
    <submittedName>
        <fullName evidence="2">Uncharacterized protein</fullName>
    </submittedName>
</protein>
<reference evidence="2 3" key="1">
    <citation type="journal article" date="2018" name="Biotechnol. Biofuels">
        <title>Integrative visual omics of the white-rot fungus Polyporus brumalis exposes the biotechnological potential of its oxidative enzymes for delignifying raw plant biomass.</title>
        <authorList>
            <person name="Miyauchi S."/>
            <person name="Rancon A."/>
            <person name="Drula E."/>
            <person name="Hage H."/>
            <person name="Chaduli D."/>
            <person name="Favel A."/>
            <person name="Grisel S."/>
            <person name="Henrissat B."/>
            <person name="Herpoel-Gimbert I."/>
            <person name="Ruiz-Duenas F.J."/>
            <person name="Chevret D."/>
            <person name="Hainaut M."/>
            <person name="Lin J."/>
            <person name="Wang M."/>
            <person name="Pangilinan J."/>
            <person name="Lipzen A."/>
            <person name="Lesage-Meessen L."/>
            <person name="Navarro D."/>
            <person name="Riley R."/>
            <person name="Grigoriev I.V."/>
            <person name="Zhou S."/>
            <person name="Raouche S."/>
            <person name="Rosso M.N."/>
        </authorList>
    </citation>
    <scope>NUCLEOTIDE SEQUENCE [LARGE SCALE GENOMIC DNA]</scope>
    <source>
        <strain evidence="2 3">BRFM 1820</strain>
    </source>
</reference>
<sequence length="169" mass="18808">MSRMLRRAMFNVVLYMDDGFRIRARPIAPSALVFVLVWSTLSPNVRFLKLPVAGMRANGDRCIRNKWREQGGQELGRAHQPESRSDRLLVVKSQLSTLETSCRLLQPEVFIVDHAATDPASRRMCNCRTALACPARDASPLSVVPPVVNPERSTEQMPLTSFADAGSIS</sequence>
<keyword evidence="3" id="KW-1185">Reference proteome</keyword>
<organism evidence="2 3">
    <name type="scientific">Lentinus brumalis</name>
    <dbReference type="NCBI Taxonomy" id="2498619"/>
    <lineage>
        <taxon>Eukaryota</taxon>
        <taxon>Fungi</taxon>
        <taxon>Dikarya</taxon>
        <taxon>Basidiomycota</taxon>
        <taxon>Agaricomycotina</taxon>
        <taxon>Agaricomycetes</taxon>
        <taxon>Polyporales</taxon>
        <taxon>Polyporaceae</taxon>
        <taxon>Lentinus</taxon>
    </lineage>
</organism>
<dbReference type="AlphaFoldDB" id="A0A371CLL4"/>
<dbReference type="EMBL" id="KZ857522">
    <property type="protein sequence ID" value="RDX41147.1"/>
    <property type="molecule type" value="Genomic_DNA"/>
</dbReference>
<evidence type="ECO:0000256" key="1">
    <source>
        <dbReference type="SAM" id="MobiDB-lite"/>
    </source>
</evidence>
<evidence type="ECO:0000313" key="3">
    <source>
        <dbReference type="Proteomes" id="UP000256964"/>
    </source>
</evidence>